<evidence type="ECO:0000313" key="2">
    <source>
        <dbReference type="EMBL" id="MFD0621758.1"/>
    </source>
</evidence>
<dbReference type="InterPro" id="IPR029058">
    <property type="entry name" value="AB_hydrolase_fold"/>
</dbReference>
<feature type="domain" description="AB hydrolase-1" evidence="1">
    <location>
        <begin position="36"/>
        <end position="276"/>
    </location>
</feature>
<dbReference type="GO" id="GO:0016787">
    <property type="term" value="F:hydrolase activity"/>
    <property type="evidence" value="ECO:0007669"/>
    <property type="project" value="UniProtKB-KW"/>
</dbReference>
<proteinExistence type="predicted"/>
<keyword evidence="2" id="KW-0378">Hydrolase</keyword>
<dbReference type="Gene3D" id="3.40.50.1820">
    <property type="entry name" value="alpha/beta hydrolase"/>
    <property type="match status" value="1"/>
</dbReference>
<name>A0ABW2WQJ9_9ACTN</name>
<comment type="caution">
    <text evidence="2">The sequence shown here is derived from an EMBL/GenBank/DDBJ whole genome shotgun (WGS) entry which is preliminary data.</text>
</comment>
<protein>
    <submittedName>
        <fullName evidence="2">Alpha/beta fold hydrolase</fullName>
    </submittedName>
</protein>
<organism evidence="2 3">
    <name type="scientific">Streptomyces sanglieri</name>
    <dbReference type="NCBI Taxonomy" id="193460"/>
    <lineage>
        <taxon>Bacteria</taxon>
        <taxon>Bacillati</taxon>
        <taxon>Actinomycetota</taxon>
        <taxon>Actinomycetes</taxon>
        <taxon>Kitasatosporales</taxon>
        <taxon>Streptomycetaceae</taxon>
        <taxon>Streptomyces</taxon>
    </lineage>
</organism>
<dbReference type="InterPro" id="IPR050266">
    <property type="entry name" value="AB_hydrolase_sf"/>
</dbReference>
<evidence type="ECO:0000259" key="1">
    <source>
        <dbReference type="Pfam" id="PF00561"/>
    </source>
</evidence>
<sequence length="289" mass="30173">MPTFFAPDGTRLAYRVHGNGGSKGDGDGCADGHDAPVVCIPGGPADSRYLGDLGGLSAHRRLVVLDLRGTGRSAIPDDTSSYRCDRLVADVEALRTHLGLSRIDLLAHSAGANLATRYAARHPKRIGRLALIAPGTRALGITISGEARRELARLRGAEPWFPAAFAALEAITGGTGSDWEAIGPFFYGRWDAAAQQHLTASRPENEEAVAHFAAEGAFAPEATRAALAGFGAPVLLLAGEFDVNSPPRSVAEAAGSFPDAALVVQPGAGHYPWLDDADRFAATVAAFLE</sequence>
<dbReference type="InterPro" id="IPR000073">
    <property type="entry name" value="AB_hydrolase_1"/>
</dbReference>
<dbReference type="Pfam" id="PF00561">
    <property type="entry name" value="Abhydrolase_1"/>
    <property type="match status" value="1"/>
</dbReference>
<evidence type="ECO:0000313" key="3">
    <source>
        <dbReference type="Proteomes" id="UP001596915"/>
    </source>
</evidence>
<gene>
    <name evidence="2" type="ORF">ACFQ2K_01995</name>
</gene>
<dbReference type="PANTHER" id="PTHR43798">
    <property type="entry name" value="MONOACYLGLYCEROL LIPASE"/>
    <property type="match status" value="1"/>
</dbReference>
<dbReference type="PANTHER" id="PTHR43798:SF27">
    <property type="entry name" value="HYDROLASE ALPHA_BETA HYDROLASE FOLD FAMILY"/>
    <property type="match status" value="1"/>
</dbReference>
<keyword evidence="3" id="KW-1185">Reference proteome</keyword>
<dbReference type="SUPFAM" id="SSF53474">
    <property type="entry name" value="alpha/beta-Hydrolases"/>
    <property type="match status" value="1"/>
</dbReference>
<accession>A0ABW2WQJ9</accession>
<dbReference type="EMBL" id="JBHTGL010000003">
    <property type="protein sequence ID" value="MFD0621758.1"/>
    <property type="molecule type" value="Genomic_DNA"/>
</dbReference>
<reference evidence="3" key="1">
    <citation type="journal article" date="2019" name="Int. J. Syst. Evol. Microbiol.">
        <title>The Global Catalogue of Microorganisms (GCM) 10K type strain sequencing project: providing services to taxonomists for standard genome sequencing and annotation.</title>
        <authorList>
            <consortium name="The Broad Institute Genomics Platform"/>
            <consortium name="The Broad Institute Genome Sequencing Center for Infectious Disease"/>
            <person name="Wu L."/>
            <person name="Ma J."/>
        </authorList>
    </citation>
    <scope>NUCLEOTIDE SEQUENCE [LARGE SCALE GENOMIC DNA]</scope>
    <source>
        <strain evidence="3">JCM 12607</strain>
    </source>
</reference>
<dbReference type="Proteomes" id="UP001596915">
    <property type="component" value="Unassembled WGS sequence"/>
</dbReference>
<dbReference type="PRINTS" id="PR00111">
    <property type="entry name" value="ABHYDROLASE"/>
</dbReference>